<dbReference type="GO" id="GO:0030295">
    <property type="term" value="F:protein kinase activator activity"/>
    <property type="evidence" value="ECO:0007669"/>
    <property type="project" value="TreeGrafter"/>
</dbReference>
<comment type="function">
    <text evidence="6">Autophagy-specific protein that functions in response to autophagy-inducing signals as a scaffold to recruit other ATG proteins to organize preautophagosomal structure (PAS) formation. Modulates the timing and magnitude of the autophagy response, such as the size of the sequestering vesicles. Plays particularly a role in pexophagy and nucleophagy.</text>
</comment>
<evidence type="ECO:0000256" key="4">
    <source>
        <dbReference type="ARBA" id="ARBA00023006"/>
    </source>
</evidence>
<protein>
    <recommendedName>
        <fullName evidence="2 6">Autophagy-related protein 17</fullName>
    </recommendedName>
</protein>
<organism evidence="9">
    <name type="scientific">Pseudogymnoascus destructans</name>
    <dbReference type="NCBI Taxonomy" id="655981"/>
    <lineage>
        <taxon>Eukaryota</taxon>
        <taxon>Fungi</taxon>
        <taxon>Dikarya</taxon>
        <taxon>Ascomycota</taxon>
        <taxon>Pezizomycotina</taxon>
        <taxon>Leotiomycetes</taxon>
        <taxon>Thelebolales</taxon>
        <taxon>Thelebolaceae</taxon>
        <taxon>Pseudogymnoascus</taxon>
    </lineage>
</organism>
<feature type="compositionally biased region" description="Low complexity" evidence="7">
    <location>
        <begin position="207"/>
        <end position="230"/>
    </location>
</feature>
<feature type="region of interest" description="Disordered" evidence="7">
    <location>
        <begin position="185"/>
        <end position="262"/>
    </location>
</feature>
<dbReference type="GO" id="GO:0000422">
    <property type="term" value="P:autophagy of mitochondrion"/>
    <property type="evidence" value="ECO:0007669"/>
    <property type="project" value="TreeGrafter"/>
</dbReference>
<evidence type="ECO:0000256" key="5">
    <source>
        <dbReference type="ARBA" id="ARBA00023136"/>
    </source>
</evidence>
<dbReference type="InterPro" id="IPR007240">
    <property type="entry name" value="Atg17"/>
</dbReference>
<keyword evidence="3 6" id="KW-0963">Cytoplasm</keyword>
<feature type="domain" description="Autophagy protein ATG17-like" evidence="8">
    <location>
        <begin position="38"/>
        <end position="419"/>
    </location>
</feature>
<evidence type="ECO:0000256" key="6">
    <source>
        <dbReference type="RuleBase" id="RU368080"/>
    </source>
</evidence>
<dbReference type="PANTHER" id="PTHR28005:SF1">
    <property type="entry name" value="AUTOPHAGY-RELATED PROTEIN 17"/>
    <property type="match status" value="1"/>
</dbReference>
<dbReference type="RefSeq" id="XP_024322333.1">
    <property type="nucleotide sequence ID" value="XM_024469631.1"/>
</dbReference>
<dbReference type="PANTHER" id="PTHR28005">
    <property type="entry name" value="AUTOPHAGY-RELATED PROTEIN 17"/>
    <property type="match status" value="1"/>
</dbReference>
<evidence type="ECO:0000256" key="7">
    <source>
        <dbReference type="SAM" id="MobiDB-lite"/>
    </source>
</evidence>
<dbReference type="GO" id="GO:0034045">
    <property type="term" value="C:phagophore assembly site membrane"/>
    <property type="evidence" value="ECO:0007669"/>
    <property type="project" value="UniProtKB-SubCell"/>
</dbReference>
<evidence type="ECO:0000256" key="1">
    <source>
        <dbReference type="ARBA" id="ARBA00006259"/>
    </source>
</evidence>
<dbReference type="GO" id="GO:1990316">
    <property type="term" value="C:Atg1/ULK1 kinase complex"/>
    <property type="evidence" value="ECO:0007669"/>
    <property type="project" value="TreeGrafter"/>
</dbReference>
<dbReference type="GO" id="GO:0000045">
    <property type="term" value="P:autophagosome assembly"/>
    <property type="evidence" value="ECO:0007669"/>
    <property type="project" value="TreeGrafter"/>
</dbReference>
<feature type="compositionally biased region" description="Polar residues" evidence="7">
    <location>
        <begin position="231"/>
        <end position="245"/>
    </location>
</feature>
<evidence type="ECO:0000256" key="3">
    <source>
        <dbReference type="ARBA" id="ARBA00022490"/>
    </source>
</evidence>
<name>A0A177A6G1_9PEZI</name>
<dbReference type="OrthoDB" id="1937984at2759"/>
<evidence type="ECO:0000259" key="8">
    <source>
        <dbReference type="Pfam" id="PF04108"/>
    </source>
</evidence>
<evidence type="ECO:0000313" key="9">
    <source>
        <dbReference type="EMBL" id="OAF57042.1"/>
    </source>
</evidence>
<dbReference type="GeneID" id="36289087"/>
<dbReference type="AlphaFoldDB" id="A0A177A6G1"/>
<evidence type="ECO:0000256" key="2">
    <source>
        <dbReference type="ARBA" id="ARBA00013806"/>
    </source>
</evidence>
<accession>A0A177A6G1</accession>
<gene>
    <name evidence="9" type="primary">ATG17</name>
    <name evidence="9" type="ORF">VC83_06025</name>
</gene>
<keyword evidence="5" id="KW-0472">Membrane</keyword>
<comment type="subcellular location">
    <subcellularLocation>
        <location evidence="6">Cytoplasm</location>
    </subcellularLocation>
    <subcellularLocation>
        <location evidence="6">Preautophagosomal structure membrane</location>
        <topology evidence="6">Peripheral membrane protein</topology>
    </subcellularLocation>
</comment>
<dbReference type="EMBL" id="KV441401">
    <property type="protein sequence ID" value="OAF57042.1"/>
    <property type="molecule type" value="Genomic_DNA"/>
</dbReference>
<dbReference type="InterPro" id="IPR045326">
    <property type="entry name" value="ATG17-like_dom"/>
</dbReference>
<dbReference type="Pfam" id="PF04108">
    <property type="entry name" value="ATG17_like"/>
    <property type="match status" value="1"/>
</dbReference>
<keyword evidence="4 6" id="KW-0072">Autophagy</keyword>
<dbReference type="VEuPathDB" id="FungiDB:GMDG_06353"/>
<feature type="compositionally biased region" description="Pro residues" evidence="7">
    <location>
        <begin position="193"/>
        <end position="206"/>
    </location>
</feature>
<dbReference type="GO" id="GO:0034727">
    <property type="term" value="P:piecemeal microautophagy of the nucleus"/>
    <property type="evidence" value="ECO:0007669"/>
    <property type="project" value="TreeGrafter"/>
</dbReference>
<proteinExistence type="inferred from homology"/>
<sequence length="519" mass="56265">MSYDGSAASSSPDNSQHQDVTDIPITTLIQHLIDAKKALSSIGTLWRANEIVSAAQDALGESVILTARTSFLRTGISQQVRLLEKVRRGIQVVYDDGQADFENVIKNLDDADDRLKKTMDTLRTTIVASALRPPSEPPRSLLDFIDENAIEATRSALKTTIDLTQSARSSFASSIRAFDTSRQALKSAITSAPPQPPHTPPPPPPSSTTSASTPLKWHSSSNHSHPTSTSAPKQSSTPRAASSPSKQRHRITSSPPAPVSPDERAAMLRVLAADATELPAVVQDLDLRLQEMEALLPHISHHVEAARSAYSATTAAFTMLERLAASLPAYIAASTSFASAWQSAKAALNDQADELANMRTFYEGYLASYDGLVLEVARRHGAERKMKSVLAKAMEQVERLREADTVERKAFRREVGAFLPSDLWEGLVGDAPRWENTIEPPAHKRSRVSSLSFLDLACAENPTAVALVLVTVAPYAIFSLLSLPVVTASLSPPSPITTASVMPSYLPLILTYHYPQRHD</sequence>
<dbReference type="Proteomes" id="UP000077154">
    <property type="component" value="Unassembled WGS sequence"/>
</dbReference>
<comment type="similarity">
    <text evidence="1 6">Belongs to the ATG17 family.</text>
</comment>
<reference evidence="9" key="1">
    <citation type="submission" date="2016-03" db="EMBL/GenBank/DDBJ databases">
        <title>Updated assembly of Pseudogymnoascus destructans, the fungus causing white-nose syndrome of bats.</title>
        <authorList>
            <person name="Palmer J.M."/>
            <person name="Drees K.P."/>
            <person name="Foster J.T."/>
            <person name="Lindner D.L."/>
        </authorList>
    </citation>
    <scope>NUCLEOTIDE SEQUENCE [LARGE SCALE GENOMIC DNA]</scope>
    <source>
        <strain evidence="9">20631-21</strain>
    </source>
</reference>
<dbReference type="GO" id="GO:0060090">
    <property type="term" value="F:molecular adaptor activity"/>
    <property type="evidence" value="ECO:0007669"/>
    <property type="project" value="TreeGrafter"/>
</dbReference>